<dbReference type="Pfam" id="PF01321">
    <property type="entry name" value="Creatinase_N"/>
    <property type="match status" value="1"/>
</dbReference>
<protein>
    <submittedName>
        <fullName evidence="7">Aminopeptidase P family protein</fullName>
    </submittedName>
</protein>
<dbReference type="RefSeq" id="WP_194702847.1">
    <property type="nucleotide sequence ID" value="NZ_JADKNH010000010.1"/>
</dbReference>
<dbReference type="CDD" id="cd01085">
    <property type="entry name" value="APP"/>
    <property type="match status" value="1"/>
</dbReference>
<evidence type="ECO:0000313" key="8">
    <source>
        <dbReference type="Proteomes" id="UP000614200"/>
    </source>
</evidence>
<dbReference type="Gene3D" id="3.90.230.10">
    <property type="entry name" value="Creatinase/methionine aminopeptidase superfamily"/>
    <property type="match status" value="1"/>
</dbReference>
<dbReference type="Pfam" id="PF16189">
    <property type="entry name" value="Creatinase_N_2"/>
    <property type="match status" value="1"/>
</dbReference>
<dbReference type="PANTHER" id="PTHR43763">
    <property type="entry name" value="XAA-PRO AMINOPEPTIDASE 1"/>
    <property type="match status" value="1"/>
</dbReference>
<accession>A0ABR9ZVW2</accession>
<dbReference type="EMBL" id="JADKNH010000010">
    <property type="protein sequence ID" value="MBF4694603.1"/>
    <property type="molecule type" value="Genomic_DNA"/>
</dbReference>
<name>A0ABR9ZVW2_9FIRM</name>
<evidence type="ECO:0000313" key="7">
    <source>
        <dbReference type="EMBL" id="MBF4694603.1"/>
    </source>
</evidence>
<evidence type="ECO:0000256" key="2">
    <source>
        <dbReference type="ARBA" id="ARBA00022723"/>
    </source>
</evidence>
<dbReference type="Pfam" id="PF16188">
    <property type="entry name" value="Peptidase_M24_C"/>
    <property type="match status" value="1"/>
</dbReference>
<dbReference type="Gene3D" id="3.40.350.10">
    <property type="entry name" value="Creatinase/prolidase N-terminal domain"/>
    <property type="match status" value="2"/>
</dbReference>
<dbReference type="SUPFAM" id="SSF53092">
    <property type="entry name" value="Creatinase/prolidase N-terminal domain"/>
    <property type="match status" value="1"/>
</dbReference>
<comment type="caution">
    <text evidence="7">The sequence shown here is derived from an EMBL/GenBank/DDBJ whole genome shotgun (WGS) entry which is preliminary data.</text>
</comment>
<dbReference type="InterPro" id="IPR050422">
    <property type="entry name" value="X-Pro_aminopeptidase_P"/>
</dbReference>
<dbReference type="InterPro" id="IPR000587">
    <property type="entry name" value="Creatinase_N"/>
</dbReference>
<keyword evidence="7" id="KW-0031">Aminopeptidase</keyword>
<dbReference type="SUPFAM" id="SSF55920">
    <property type="entry name" value="Creatinase/aminopeptidase"/>
    <property type="match status" value="1"/>
</dbReference>
<feature type="domain" description="Peptidase M24" evidence="4">
    <location>
        <begin position="310"/>
        <end position="521"/>
    </location>
</feature>
<evidence type="ECO:0000259" key="5">
    <source>
        <dbReference type="Pfam" id="PF01321"/>
    </source>
</evidence>
<keyword evidence="3" id="KW-0378">Hydrolase</keyword>
<dbReference type="InterPro" id="IPR033740">
    <property type="entry name" value="Pept_M24B"/>
</dbReference>
<organism evidence="7 8">
    <name type="scientific">Fusibacter ferrireducens</name>
    <dbReference type="NCBI Taxonomy" id="2785058"/>
    <lineage>
        <taxon>Bacteria</taxon>
        <taxon>Bacillati</taxon>
        <taxon>Bacillota</taxon>
        <taxon>Clostridia</taxon>
        <taxon>Eubacteriales</taxon>
        <taxon>Eubacteriales Family XII. Incertae Sedis</taxon>
        <taxon>Fusibacter</taxon>
    </lineage>
</organism>
<keyword evidence="2" id="KW-0479">Metal-binding</keyword>
<gene>
    <name evidence="7" type="ORF">ISU02_15940</name>
</gene>
<comment type="similarity">
    <text evidence="1">Belongs to the peptidase M24B family.</text>
</comment>
<reference evidence="7 8" key="1">
    <citation type="submission" date="2020-11" db="EMBL/GenBank/DDBJ databases">
        <title>Fusibacter basophilias sp. nov.</title>
        <authorList>
            <person name="Qiu D."/>
        </authorList>
    </citation>
    <scope>NUCLEOTIDE SEQUENCE [LARGE SCALE GENOMIC DNA]</scope>
    <source>
        <strain evidence="7 8">Q10-2</strain>
    </source>
</reference>
<feature type="domain" description="Peptidase M24 C-terminal" evidence="6">
    <location>
        <begin position="532"/>
        <end position="592"/>
    </location>
</feature>
<proteinExistence type="inferred from homology"/>
<dbReference type="GO" id="GO:0004177">
    <property type="term" value="F:aminopeptidase activity"/>
    <property type="evidence" value="ECO:0007669"/>
    <property type="project" value="UniProtKB-KW"/>
</dbReference>
<keyword evidence="8" id="KW-1185">Reference proteome</keyword>
<dbReference type="Proteomes" id="UP000614200">
    <property type="component" value="Unassembled WGS sequence"/>
</dbReference>
<evidence type="ECO:0000259" key="4">
    <source>
        <dbReference type="Pfam" id="PF00557"/>
    </source>
</evidence>
<dbReference type="InterPro" id="IPR032416">
    <property type="entry name" value="Peptidase_M24_C"/>
</dbReference>
<keyword evidence="7" id="KW-0645">Protease</keyword>
<evidence type="ECO:0000259" key="6">
    <source>
        <dbReference type="Pfam" id="PF16188"/>
    </source>
</evidence>
<dbReference type="Pfam" id="PF00557">
    <property type="entry name" value="Peptidase_M24"/>
    <property type="match status" value="1"/>
</dbReference>
<evidence type="ECO:0000256" key="3">
    <source>
        <dbReference type="ARBA" id="ARBA00022801"/>
    </source>
</evidence>
<dbReference type="InterPro" id="IPR000994">
    <property type="entry name" value="Pept_M24"/>
</dbReference>
<feature type="domain" description="Creatinase N-terminal" evidence="5">
    <location>
        <begin position="8"/>
        <end position="134"/>
    </location>
</feature>
<dbReference type="InterPro" id="IPR029149">
    <property type="entry name" value="Creatin/AminoP/Spt16_N"/>
</dbReference>
<dbReference type="PANTHER" id="PTHR43763:SF6">
    <property type="entry name" value="XAA-PRO AMINOPEPTIDASE 1"/>
    <property type="match status" value="1"/>
</dbReference>
<sequence>MNTNDKIRLIREEMMQSKIDAYIIPSNDPHNSEYLPDYYKTRQWVSGFTGSAGTLVITQEESGLWTDGRYFLQAEDELKGSEIELYKMRMPNVPTIHEWLNLKLPSGSTIGFNGFQYSAHDAEMIKSELKDKKIKLDFRTNIVDKIWLNRPYLPTEKVFIHDEVYAGESAKRKIEHIRANMVKNECDYHLINKLDDIAWLLNLRGSDIKNNPYFLSYVLIDKEITYLYIDILKLNDKIINYLHENDIKVKIYEDVLYDLQDLEEGKRIVLDKKAIPYQLYHDIDRRCQILDQPNHSTTLKAIKNEIECSHLRDCHIQDGVAMLRFMKWLDETVPTGNITETIADEELTQYRSEISTFFSRSFDTIAGYKDHAALMHYKAKPETEYTLKPESLFLVDSGGQYLNGTTDITRTFALGPLSDEEKRDYTLVLKSMIQLSKAIFLEGTTGTNLDILARKPMWDNGLDYKCGTGHGVGFFMGVHEGPQGISMVYNTIPLESGMILTNEPGIYKSDRHGIRIENTLLTVPFKTTEFGKFYHFETLTMTPIDMRPVVKALLTDEEIEWINQYHQTVHDALRPHLSKEDAAYLEKVTQAI</sequence>
<dbReference type="InterPro" id="IPR036005">
    <property type="entry name" value="Creatinase/aminopeptidase-like"/>
</dbReference>
<evidence type="ECO:0000256" key="1">
    <source>
        <dbReference type="ARBA" id="ARBA00008766"/>
    </source>
</evidence>